<dbReference type="SUPFAM" id="SSF50447">
    <property type="entry name" value="Translation proteins"/>
    <property type="match status" value="1"/>
</dbReference>
<evidence type="ECO:0000259" key="9">
    <source>
        <dbReference type="PROSITE" id="PS51722"/>
    </source>
</evidence>
<dbReference type="InterPro" id="IPR004535">
    <property type="entry name" value="Transl_elong_SelB"/>
</dbReference>
<dbReference type="InterPro" id="IPR009001">
    <property type="entry name" value="Transl_elong_EF1A/Init_IF2_C"/>
</dbReference>
<comment type="caution">
    <text evidence="10">The sequence shown here is derived from an EMBL/GenBank/DDBJ whole genome shotgun (WGS) entry which is preliminary data.</text>
</comment>
<dbReference type="InterPro" id="IPR057335">
    <property type="entry name" value="Beta-barrel_SelB"/>
</dbReference>
<organism evidence="10 11">
    <name type="scientific">Noviherbaspirillum album</name>
    <dbReference type="NCBI Taxonomy" id="3080276"/>
    <lineage>
        <taxon>Bacteria</taxon>
        <taxon>Pseudomonadati</taxon>
        <taxon>Pseudomonadota</taxon>
        <taxon>Betaproteobacteria</taxon>
        <taxon>Burkholderiales</taxon>
        <taxon>Oxalobacteraceae</taxon>
        <taxon>Noviherbaspirillum</taxon>
    </lineage>
</organism>
<keyword evidence="4" id="KW-0547">Nucleotide-binding</keyword>
<reference evidence="10 11" key="1">
    <citation type="submission" date="2023-10" db="EMBL/GenBank/DDBJ databases">
        <title>Noviherbaspirillum sp. CPCC 100848 genome assembly.</title>
        <authorList>
            <person name="Li X.Y."/>
            <person name="Fang X.M."/>
        </authorList>
    </citation>
    <scope>NUCLEOTIDE SEQUENCE [LARGE SCALE GENOMIC DNA]</scope>
    <source>
        <strain evidence="10 11">CPCC 100848</strain>
    </source>
</reference>
<dbReference type="Proteomes" id="UP001352263">
    <property type="component" value="Unassembled WGS sequence"/>
</dbReference>
<accession>A0ABU6JGD3</accession>
<comment type="subcellular location">
    <subcellularLocation>
        <location evidence="1">Cytoplasm</location>
    </subcellularLocation>
</comment>
<dbReference type="InterPro" id="IPR000795">
    <property type="entry name" value="T_Tr_GTP-bd_dom"/>
</dbReference>
<dbReference type="SUPFAM" id="SSF46785">
    <property type="entry name" value="Winged helix' DNA-binding domain"/>
    <property type="match status" value="1"/>
</dbReference>
<dbReference type="InterPro" id="IPR036390">
    <property type="entry name" value="WH_DNA-bd_sf"/>
</dbReference>
<evidence type="ECO:0000256" key="7">
    <source>
        <dbReference type="ARBA" id="ARBA00025526"/>
    </source>
</evidence>
<name>A0ABU6JGD3_9BURK</name>
<dbReference type="PANTHER" id="PTHR43721">
    <property type="entry name" value="ELONGATION FACTOR TU-RELATED"/>
    <property type="match status" value="1"/>
</dbReference>
<gene>
    <name evidence="10" type="primary">selB</name>
    <name evidence="10" type="ORF">RY831_26500</name>
</gene>
<evidence type="ECO:0000313" key="11">
    <source>
        <dbReference type="Proteomes" id="UP001352263"/>
    </source>
</evidence>
<dbReference type="PRINTS" id="PR00315">
    <property type="entry name" value="ELONGATNFCT"/>
</dbReference>
<dbReference type="Pfam" id="PF00009">
    <property type="entry name" value="GTP_EFTU"/>
    <property type="match status" value="1"/>
</dbReference>
<dbReference type="Pfam" id="PF25461">
    <property type="entry name" value="Beta-barrel_SelB"/>
    <property type="match status" value="1"/>
</dbReference>
<keyword evidence="6" id="KW-0342">GTP-binding</keyword>
<dbReference type="NCBIfam" id="TIGR00475">
    <property type="entry name" value="selB"/>
    <property type="match status" value="1"/>
</dbReference>
<sequence>MIIATAGHVDHGKTTLVKALTGIDTDRLKEEKQRGMTIEPGYAYADFGCEEPLAFVDVPGHERFVRNMLAGVAAIDFALLIIAADDGPMPQTVEHLAILQLLGVQRGAVALTKTDRVAPERVNEVAVQIATLLSTTPMQDARVFPVVATTGKGVQALRNHLADAAASIPRVAMAGNFRMAIDRSFTLSGAGLVVTGAVTSGRLRVDEEVVVSPQGETLRVRSIHQHNRPTDVASAGRRCALNLAGSSLKRISVERGDWLVAAAAHAPTERLDVRLVVHASCPSSIEHWTPVHVHIGAAVVNARVAILGANSVEPGQSSFAQLVLDRSISAMHGDRFILRDQSARRTIGGGRVVDPFGIHRGRAKPERIAQLSAMERATASEALDALLAICPDGVSLQPFAQAWNLTPDEQTVLRERHAMICFHDRDVLVGIAAQRWTAMRGQLTKVLREWHQSEPTSVGPTDAALAAQMQFQRMPTAWRAACKALCDDGLVVRQGVSLRLKEHQPVLSALDALLLEQISLLLSRAGLRPPIVGELARELDMNQATLVEFLERVSRMGHLVRVAKNRYFLPETLDKLAGIAAQLAVESPTGRFDAASFRDRSSIGRNLTIEVLEFMDHARITHFSGGSRKMLD</sequence>
<evidence type="ECO:0000256" key="4">
    <source>
        <dbReference type="ARBA" id="ARBA00022741"/>
    </source>
</evidence>
<evidence type="ECO:0000256" key="6">
    <source>
        <dbReference type="ARBA" id="ARBA00023134"/>
    </source>
</evidence>
<dbReference type="PROSITE" id="PS51722">
    <property type="entry name" value="G_TR_2"/>
    <property type="match status" value="1"/>
</dbReference>
<dbReference type="InterPro" id="IPR050055">
    <property type="entry name" value="EF-Tu_GTPase"/>
</dbReference>
<dbReference type="InterPro" id="IPR027417">
    <property type="entry name" value="P-loop_NTPase"/>
</dbReference>
<dbReference type="GO" id="GO:0003746">
    <property type="term" value="F:translation elongation factor activity"/>
    <property type="evidence" value="ECO:0007669"/>
    <property type="project" value="UniProtKB-KW"/>
</dbReference>
<dbReference type="RefSeq" id="WP_151639053.1">
    <property type="nucleotide sequence ID" value="NZ_JAWIIV010000035.1"/>
</dbReference>
<dbReference type="Gene3D" id="1.10.10.10">
    <property type="entry name" value="Winged helix-like DNA-binding domain superfamily/Winged helix DNA-binding domain"/>
    <property type="match status" value="1"/>
</dbReference>
<evidence type="ECO:0000313" key="10">
    <source>
        <dbReference type="EMBL" id="MEC4722719.1"/>
    </source>
</evidence>
<dbReference type="Pfam" id="PF09107">
    <property type="entry name" value="WHD_3rd_SelB"/>
    <property type="match status" value="1"/>
</dbReference>
<dbReference type="EMBL" id="JAWIIV010000035">
    <property type="protein sequence ID" value="MEC4722719.1"/>
    <property type="molecule type" value="Genomic_DNA"/>
</dbReference>
<dbReference type="InterPro" id="IPR036388">
    <property type="entry name" value="WH-like_DNA-bd_sf"/>
</dbReference>
<evidence type="ECO:0000256" key="8">
    <source>
        <dbReference type="ARBA" id="ARBA00031615"/>
    </source>
</evidence>
<evidence type="ECO:0000256" key="5">
    <source>
        <dbReference type="ARBA" id="ARBA00022917"/>
    </source>
</evidence>
<dbReference type="InterPro" id="IPR009000">
    <property type="entry name" value="Transl_B-barrel_sf"/>
</dbReference>
<dbReference type="CDD" id="cd04171">
    <property type="entry name" value="SelB"/>
    <property type="match status" value="1"/>
</dbReference>
<dbReference type="SUPFAM" id="SSF52540">
    <property type="entry name" value="P-loop containing nucleoside triphosphate hydrolases"/>
    <property type="match status" value="1"/>
</dbReference>
<keyword evidence="10" id="KW-0251">Elongation factor</keyword>
<dbReference type="Gene3D" id="3.40.50.300">
    <property type="entry name" value="P-loop containing nucleotide triphosphate hydrolases"/>
    <property type="match status" value="1"/>
</dbReference>
<dbReference type="Pfam" id="PF03144">
    <property type="entry name" value="GTP_EFTU_D2"/>
    <property type="match status" value="1"/>
</dbReference>
<evidence type="ECO:0000256" key="3">
    <source>
        <dbReference type="ARBA" id="ARBA00022490"/>
    </source>
</evidence>
<dbReference type="PANTHER" id="PTHR43721:SF22">
    <property type="entry name" value="ELONGATION FACTOR TU, MITOCHONDRIAL"/>
    <property type="match status" value="1"/>
</dbReference>
<evidence type="ECO:0000256" key="1">
    <source>
        <dbReference type="ARBA" id="ARBA00004496"/>
    </source>
</evidence>
<dbReference type="CDD" id="cd03696">
    <property type="entry name" value="SelB_II"/>
    <property type="match status" value="1"/>
</dbReference>
<dbReference type="SUPFAM" id="SSF50465">
    <property type="entry name" value="EF-Tu/eEF-1alpha/eIF2-gamma C-terminal domain"/>
    <property type="match status" value="1"/>
</dbReference>
<keyword evidence="11" id="KW-1185">Reference proteome</keyword>
<protein>
    <recommendedName>
        <fullName evidence="2">Selenocysteine-specific elongation factor</fullName>
    </recommendedName>
    <alternativeName>
        <fullName evidence="8">SelB translation factor</fullName>
    </alternativeName>
</protein>
<dbReference type="Gene3D" id="1.10.10.2770">
    <property type="match status" value="1"/>
</dbReference>
<dbReference type="CDD" id="cd15491">
    <property type="entry name" value="selB_III"/>
    <property type="match status" value="1"/>
</dbReference>
<keyword evidence="3" id="KW-0963">Cytoplasm</keyword>
<dbReference type="InterPro" id="IPR004161">
    <property type="entry name" value="EFTu-like_2"/>
</dbReference>
<keyword evidence="5" id="KW-0648">Protein biosynthesis</keyword>
<dbReference type="Gene3D" id="2.40.30.10">
    <property type="entry name" value="Translation factors"/>
    <property type="match status" value="1"/>
</dbReference>
<comment type="function">
    <text evidence="7">Translation factor necessary for the incorporation of selenocysteine into proteins. It probably replaces EF-Tu for the insertion of selenocysteine directed by the UGA codon. SelB binds GTP and GDP.</text>
</comment>
<evidence type="ECO:0000256" key="2">
    <source>
        <dbReference type="ARBA" id="ARBA00015953"/>
    </source>
</evidence>
<dbReference type="InterPro" id="IPR015191">
    <property type="entry name" value="SelB_WHD4"/>
</dbReference>
<proteinExistence type="predicted"/>
<feature type="domain" description="Tr-type G" evidence="9">
    <location>
        <begin position="1"/>
        <end position="170"/>
    </location>
</feature>